<dbReference type="InterPro" id="IPR055978">
    <property type="entry name" value="DUF7556"/>
</dbReference>
<dbReference type="EMBL" id="JBHUDC010000003">
    <property type="protein sequence ID" value="MFD1513163.1"/>
    <property type="molecule type" value="Genomic_DNA"/>
</dbReference>
<sequence length="52" mass="5323">MPSNSAARADASGDGEVMAAISGQRLVIADISRDDAWLSVPLAGSVAVDDHR</sequence>
<name>A0ABD6AUE1_9EURY</name>
<dbReference type="Pfam" id="PF24433">
    <property type="entry name" value="DUF7556"/>
    <property type="match status" value="1"/>
</dbReference>
<organism evidence="1 2">
    <name type="scientific">Halomarina rubra</name>
    <dbReference type="NCBI Taxonomy" id="2071873"/>
    <lineage>
        <taxon>Archaea</taxon>
        <taxon>Methanobacteriati</taxon>
        <taxon>Methanobacteriota</taxon>
        <taxon>Stenosarchaea group</taxon>
        <taxon>Halobacteria</taxon>
        <taxon>Halobacteriales</taxon>
        <taxon>Natronomonadaceae</taxon>
        <taxon>Halomarina</taxon>
    </lineage>
</organism>
<evidence type="ECO:0000313" key="2">
    <source>
        <dbReference type="Proteomes" id="UP001597187"/>
    </source>
</evidence>
<gene>
    <name evidence="1" type="ORF">ACFSBT_07735</name>
</gene>
<accession>A0ABD6AUE1</accession>
<evidence type="ECO:0000313" key="1">
    <source>
        <dbReference type="EMBL" id="MFD1513163.1"/>
    </source>
</evidence>
<comment type="caution">
    <text evidence="1">The sequence shown here is derived from an EMBL/GenBank/DDBJ whole genome shotgun (WGS) entry which is preliminary data.</text>
</comment>
<dbReference type="AlphaFoldDB" id="A0ABD6AUE1"/>
<keyword evidence="2" id="KW-1185">Reference proteome</keyword>
<dbReference type="Proteomes" id="UP001597187">
    <property type="component" value="Unassembled WGS sequence"/>
</dbReference>
<protein>
    <submittedName>
        <fullName evidence="1">Uncharacterized protein</fullName>
    </submittedName>
</protein>
<proteinExistence type="predicted"/>
<dbReference type="RefSeq" id="WP_250873124.1">
    <property type="nucleotide sequence ID" value="NZ_JALXFV010000003.1"/>
</dbReference>
<reference evidence="1 2" key="1">
    <citation type="journal article" date="2019" name="Int. J. Syst. Evol. Microbiol.">
        <title>The Global Catalogue of Microorganisms (GCM) 10K type strain sequencing project: providing services to taxonomists for standard genome sequencing and annotation.</title>
        <authorList>
            <consortium name="The Broad Institute Genomics Platform"/>
            <consortium name="The Broad Institute Genome Sequencing Center for Infectious Disease"/>
            <person name="Wu L."/>
            <person name="Ma J."/>
        </authorList>
    </citation>
    <scope>NUCLEOTIDE SEQUENCE [LARGE SCALE GENOMIC DNA]</scope>
    <source>
        <strain evidence="1 2">CGMCC 1.12563</strain>
    </source>
</reference>